<evidence type="ECO:0000313" key="2">
    <source>
        <dbReference type="Proteomes" id="UP000232003"/>
    </source>
</evidence>
<evidence type="ECO:0000313" key="1">
    <source>
        <dbReference type="EMBL" id="AUB43550.1"/>
    </source>
</evidence>
<dbReference type="AlphaFoldDB" id="A0A2K8T7C8"/>
<gene>
    <name evidence="1" type="ORF">COO91_09731</name>
</gene>
<keyword evidence="2" id="KW-1185">Reference proteome</keyword>
<protein>
    <submittedName>
        <fullName evidence="1">Uncharacterized protein</fullName>
    </submittedName>
</protein>
<geneLocation type="plasmid" evidence="2">
    <name>pnfsy06</name>
</geneLocation>
<keyword evidence="1" id="KW-0614">Plasmid</keyword>
<reference evidence="1 2" key="1">
    <citation type="submission" date="2017-11" db="EMBL/GenBank/DDBJ databases">
        <title>Complete genome of a free-living desiccation-tolerant cyanobacterium and its photosynthetic adaptation to extreme terrestrial habitat.</title>
        <authorList>
            <person name="Shang J."/>
        </authorList>
    </citation>
    <scope>NUCLEOTIDE SEQUENCE [LARGE SCALE GENOMIC DNA]</scope>
    <source>
        <strain evidence="1 2">CCNUN1</strain>
        <plasmid evidence="2">pnfsy06</plasmid>
    </source>
</reference>
<dbReference type="EMBL" id="CP024791">
    <property type="protein sequence ID" value="AUB43550.1"/>
    <property type="molecule type" value="Genomic_DNA"/>
</dbReference>
<proteinExistence type="predicted"/>
<organism evidence="1 2">
    <name type="scientific">Nostoc flagelliforme CCNUN1</name>
    <dbReference type="NCBI Taxonomy" id="2038116"/>
    <lineage>
        <taxon>Bacteria</taxon>
        <taxon>Bacillati</taxon>
        <taxon>Cyanobacteriota</taxon>
        <taxon>Cyanophyceae</taxon>
        <taxon>Nostocales</taxon>
        <taxon>Nostocaceae</taxon>
        <taxon>Nostoc</taxon>
    </lineage>
</organism>
<accession>A0A2K8T7C8</accession>
<name>A0A2K8T7C8_9NOSO</name>
<dbReference type="Proteomes" id="UP000232003">
    <property type="component" value="Plasmid pNFSY06"/>
</dbReference>
<dbReference type="RefSeq" id="WP_157816909.1">
    <property type="nucleotide sequence ID" value="NZ_CAWNNC010000007.1"/>
</dbReference>
<sequence>MSPASGKLTLTPVGLTTATASLGLGPEGTVKPKIFDVSSTVNSDRRHIYLIDVGRQQ</sequence>
<dbReference type="KEGG" id="nfl:COO91_09731"/>